<feature type="region of interest" description="Disordered" evidence="1">
    <location>
        <begin position="475"/>
        <end position="534"/>
    </location>
</feature>
<feature type="region of interest" description="Disordered" evidence="1">
    <location>
        <begin position="394"/>
        <end position="421"/>
    </location>
</feature>
<dbReference type="OrthoDB" id="5401106at2759"/>
<feature type="compositionally biased region" description="Low complexity" evidence="1">
    <location>
        <begin position="402"/>
        <end position="414"/>
    </location>
</feature>
<proteinExistence type="predicted"/>
<feature type="compositionally biased region" description="Polar residues" evidence="1">
    <location>
        <begin position="267"/>
        <end position="280"/>
    </location>
</feature>
<feature type="region of interest" description="Disordered" evidence="1">
    <location>
        <begin position="780"/>
        <end position="819"/>
    </location>
</feature>
<feature type="compositionally biased region" description="Basic and acidic residues" evidence="1">
    <location>
        <begin position="523"/>
        <end position="534"/>
    </location>
</feature>
<feature type="region of interest" description="Disordered" evidence="1">
    <location>
        <begin position="886"/>
        <end position="1021"/>
    </location>
</feature>
<feature type="region of interest" description="Disordered" evidence="1">
    <location>
        <begin position="264"/>
        <end position="287"/>
    </location>
</feature>
<organism evidence="2 3">
    <name type="scientific">Phialocephala subalpina</name>
    <dbReference type="NCBI Taxonomy" id="576137"/>
    <lineage>
        <taxon>Eukaryota</taxon>
        <taxon>Fungi</taxon>
        <taxon>Dikarya</taxon>
        <taxon>Ascomycota</taxon>
        <taxon>Pezizomycotina</taxon>
        <taxon>Leotiomycetes</taxon>
        <taxon>Helotiales</taxon>
        <taxon>Mollisiaceae</taxon>
        <taxon>Phialocephala</taxon>
        <taxon>Phialocephala fortinii species complex</taxon>
    </lineage>
</organism>
<name>A0A1L7WMD6_9HELO</name>
<feature type="compositionally biased region" description="Low complexity" evidence="1">
    <location>
        <begin position="961"/>
        <end position="976"/>
    </location>
</feature>
<evidence type="ECO:0008006" key="4">
    <source>
        <dbReference type="Google" id="ProtNLM"/>
    </source>
</evidence>
<gene>
    <name evidence="2" type="ORF">PAC_03807</name>
</gene>
<feature type="compositionally biased region" description="Basic and acidic residues" evidence="1">
    <location>
        <begin position="979"/>
        <end position="990"/>
    </location>
</feature>
<evidence type="ECO:0000313" key="2">
    <source>
        <dbReference type="EMBL" id="CZR53925.1"/>
    </source>
</evidence>
<protein>
    <recommendedName>
        <fullName evidence="4">Gastric mucin</fullName>
    </recommendedName>
</protein>
<feature type="compositionally biased region" description="Basic and acidic residues" evidence="1">
    <location>
        <begin position="911"/>
        <end position="931"/>
    </location>
</feature>
<reference evidence="2 3" key="1">
    <citation type="submission" date="2016-03" db="EMBL/GenBank/DDBJ databases">
        <authorList>
            <person name="Ploux O."/>
        </authorList>
    </citation>
    <scope>NUCLEOTIDE SEQUENCE [LARGE SCALE GENOMIC DNA]</scope>
    <source>
        <strain evidence="2 3">UAMH 11012</strain>
    </source>
</reference>
<evidence type="ECO:0000313" key="3">
    <source>
        <dbReference type="Proteomes" id="UP000184330"/>
    </source>
</evidence>
<dbReference type="EMBL" id="FJOG01000004">
    <property type="protein sequence ID" value="CZR53925.1"/>
    <property type="molecule type" value="Genomic_DNA"/>
</dbReference>
<feature type="compositionally biased region" description="Polar residues" evidence="1">
    <location>
        <begin position="786"/>
        <end position="800"/>
    </location>
</feature>
<accession>A0A1L7WMD6</accession>
<sequence>MAVLELEPEQLGKLVALEGDSETIETQLRLLPPSQKILILPTLQSALPQDVESDKDAFNARTFIRDVHRTFTERTETARAFLQSSTSTQPRLAFINGGSVSARATCITRICANMTNGDMKEAETIFDEAVKDGVAGLMKQDIAEEEEIAIAIEDDEGVKGEEGVQDPSVRAMKAADSLDRETEGLQLEDIVNAVPGLEKAAQSQATGTRVWTGAKPGKSSQATNSPSKAVFTNRKGDDIVRTVLTVPSRSQKFTVEEKRTTFGPHYSISTPATASTTGPVQTPGEIEKDDDYDELEFASPGDESLFSVPHTPAIVYEEATLVDVQSGSPTKAVKRSQSVDMFYPSNSEFLAASSSPKPLKHTTSDYHLRRPTSHVPEREYANFQTLPRTTFVKASQTTIKKSPTLSSSMRSNSSLTQDAPPRVFVDRGEDAFQPSVELVGRFEPVFPVVEDLIIHLVDDNVNEILETVIRSYKDGSYPIMPKPASTSSKDSLEASTSPVSVSNEQHERKFRPESYLTTETDDTGYHRRGEYDPYDHDSYPPDIKRQWPPMPPLPTSVRFDSMDSSVEPPTPTLTPPPQASGVAEKFIDFTAVNSNNAINVQNSLRQLLSLKFPAGEHGYSQYLYPVPEADRLWKPVFRNDQNTSVSNDTRNVDQIIAFGCEDRVKKDFFFQISGQVERLGTKRDGVNRSGRLDIRYLIANAMQHFPSLSPSSTFNPLSNSQALAALLVPQIEAYFAINTSTRLLVLQYPASQLPTVFALRNLLGSDLLKIAGVLDSLASDPPSMSRPRTATANPLSNEAVSQRARSHSRLNSLQRTNIDDTRADSLTTLTRQTSVAGSVRSSLVQASAAFAKADYLLPSTATDTEITTFLTSIWKCLMEKSTFYTPEPEPKPIIVERPPMPPPPTPTGSARDIRRERYRDRDEKDTDRDSTYRPPSSRQGGSQSKISRLTGGSATSPPIPRSIYASSIISTSTARPSTRHRDRDRDRDTDYEPSITSTRHKYAASIASTKTTASEKERRKDREWENFYIGDEDSEDDAFDRMIMGRSGGQRIVPEPMEVRTVVKRDKRKALKWLGLA</sequence>
<dbReference type="AlphaFoldDB" id="A0A1L7WMD6"/>
<feature type="compositionally biased region" description="Low complexity" evidence="1">
    <location>
        <begin position="1003"/>
        <end position="1012"/>
    </location>
</feature>
<keyword evidence="3" id="KW-1185">Reference proteome</keyword>
<feature type="compositionally biased region" description="Polar residues" evidence="1">
    <location>
        <begin position="484"/>
        <end position="503"/>
    </location>
</feature>
<feature type="compositionally biased region" description="Polar residues" evidence="1">
    <location>
        <begin position="218"/>
        <end position="227"/>
    </location>
</feature>
<dbReference type="Proteomes" id="UP000184330">
    <property type="component" value="Unassembled WGS sequence"/>
</dbReference>
<feature type="region of interest" description="Disordered" evidence="1">
    <location>
        <begin position="204"/>
        <end position="230"/>
    </location>
</feature>
<evidence type="ECO:0000256" key="1">
    <source>
        <dbReference type="SAM" id="MobiDB-lite"/>
    </source>
</evidence>
<feature type="compositionally biased region" description="Polar residues" evidence="1">
    <location>
        <begin position="933"/>
        <end position="956"/>
    </location>
</feature>
<dbReference type="STRING" id="576137.A0A1L7WMD6"/>